<evidence type="ECO:0000313" key="2">
    <source>
        <dbReference type="Proteomes" id="UP000194350"/>
    </source>
</evidence>
<keyword evidence="2" id="KW-1185">Reference proteome</keyword>
<reference evidence="1 2" key="1">
    <citation type="submission" date="2016-10" db="EMBL/GenBank/DDBJ databases">
        <title>Systematic genetic and metabolomic analysis of Xenorhabdus and Photorhabdus spp., highlights the requirements for a dual symbiotic and pathogenic life style.</title>
        <authorList>
            <person name="Tobias N.J."/>
            <person name="Wolff H."/>
            <person name="Djahanschiri B."/>
            <person name="Pidot S.J."/>
            <person name="Stinear T.P."/>
            <person name="Ebersberger I."/>
            <person name="Bode H.B."/>
        </authorList>
    </citation>
    <scope>NUCLEOTIDE SEQUENCE [LARGE SCALE GENOMIC DNA]</scope>
    <source>
        <strain evidence="1 2">DSM 22392</strain>
    </source>
</reference>
<comment type="caution">
    <text evidence="1">The sequence shown here is derived from an EMBL/GenBank/DDBJ whole genome shotgun (WGS) entry which is preliminary data.</text>
</comment>
<accession>A0A1Y2SE55</accession>
<dbReference type="STRING" id="351656.Xvie_01304"/>
<name>A0A1Y2SE55_9GAMM</name>
<gene>
    <name evidence="1" type="ORF">Xvie_01304</name>
</gene>
<organism evidence="1 2">
    <name type="scientific">Xenorhabdus vietnamensis</name>
    <dbReference type="NCBI Taxonomy" id="351656"/>
    <lineage>
        <taxon>Bacteria</taxon>
        <taxon>Pseudomonadati</taxon>
        <taxon>Pseudomonadota</taxon>
        <taxon>Gammaproteobacteria</taxon>
        <taxon>Enterobacterales</taxon>
        <taxon>Morganellaceae</taxon>
        <taxon>Xenorhabdus</taxon>
    </lineage>
</organism>
<dbReference type="AlphaFoldDB" id="A0A1Y2SE55"/>
<sequence length="42" mass="4641">MFKLSENYVNSWLLCALNMCALNADESHNGGAPEDATKRNLV</sequence>
<dbReference type="EMBL" id="MUBJ01000005">
    <property type="protein sequence ID" value="OTA17049.1"/>
    <property type="molecule type" value="Genomic_DNA"/>
</dbReference>
<evidence type="ECO:0000313" key="1">
    <source>
        <dbReference type="EMBL" id="OTA17049.1"/>
    </source>
</evidence>
<dbReference type="Proteomes" id="UP000194350">
    <property type="component" value="Unassembled WGS sequence"/>
</dbReference>
<protein>
    <submittedName>
        <fullName evidence="1">Uncharacterized protein</fullName>
    </submittedName>
</protein>
<proteinExistence type="predicted"/>